<dbReference type="InterPro" id="IPR025700">
    <property type="entry name" value="Lys/Orn_oxygenase"/>
</dbReference>
<evidence type="ECO:0000256" key="2">
    <source>
        <dbReference type="ARBA" id="ARBA00004924"/>
    </source>
</evidence>
<evidence type="ECO:0000256" key="9">
    <source>
        <dbReference type="ARBA" id="ARBA00023002"/>
    </source>
</evidence>
<protein>
    <recommendedName>
        <fullName evidence="5">L-ornithine N(5)-monooxygenase [NAD(P)H]</fullName>
        <ecNumber evidence="5">1.14.13.196</ecNumber>
    </recommendedName>
</protein>
<evidence type="ECO:0000256" key="6">
    <source>
        <dbReference type="ARBA" id="ARBA00022630"/>
    </source>
</evidence>
<dbReference type="Proteomes" id="UP000288429">
    <property type="component" value="Unassembled WGS sequence"/>
</dbReference>
<evidence type="ECO:0000313" key="12">
    <source>
        <dbReference type="EMBL" id="RSM13558.1"/>
    </source>
</evidence>
<evidence type="ECO:0000256" key="3">
    <source>
        <dbReference type="ARBA" id="ARBA00007588"/>
    </source>
</evidence>
<dbReference type="Gene3D" id="3.50.50.60">
    <property type="entry name" value="FAD/NAD(P)-binding domain"/>
    <property type="match status" value="3"/>
</dbReference>
<name>A0A428UGY3_9HYPO</name>
<dbReference type="EMBL" id="NIZV01000061">
    <property type="protein sequence ID" value="RSM13558.1"/>
    <property type="molecule type" value="Genomic_DNA"/>
</dbReference>
<evidence type="ECO:0000256" key="1">
    <source>
        <dbReference type="ARBA" id="ARBA00001974"/>
    </source>
</evidence>
<dbReference type="GO" id="GO:0016491">
    <property type="term" value="F:oxidoreductase activity"/>
    <property type="evidence" value="ECO:0007669"/>
    <property type="project" value="UniProtKB-KW"/>
</dbReference>
<proteinExistence type="inferred from homology"/>
<reference evidence="12 13" key="1">
    <citation type="submission" date="2017-06" db="EMBL/GenBank/DDBJ databases">
        <title>Cmopartive genomic analysis of Ambrosia Fusariam Clade fungi.</title>
        <authorList>
            <person name="Stajich J.E."/>
            <person name="Carrillo J."/>
            <person name="Kijimoto T."/>
            <person name="Eskalen A."/>
            <person name="O'Donnell K."/>
            <person name="Kasson M."/>
        </authorList>
    </citation>
    <scope>NUCLEOTIDE SEQUENCE [LARGE SCALE GENOMIC DNA]</scope>
    <source>
        <strain evidence="12 13">NRRL 20438</strain>
    </source>
</reference>
<gene>
    <name evidence="12" type="ORF">CDV31_005728</name>
</gene>
<evidence type="ECO:0000256" key="5">
    <source>
        <dbReference type="ARBA" id="ARBA00012881"/>
    </source>
</evidence>
<comment type="cofactor">
    <cofactor evidence="1">
        <name>FAD</name>
        <dbReference type="ChEBI" id="CHEBI:57692"/>
    </cofactor>
</comment>
<evidence type="ECO:0000313" key="13">
    <source>
        <dbReference type="Proteomes" id="UP000288429"/>
    </source>
</evidence>
<dbReference type="PRINTS" id="PR00419">
    <property type="entry name" value="ADXRDTASE"/>
</dbReference>
<evidence type="ECO:0000256" key="7">
    <source>
        <dbReference type="ARBA" id="ARBA00022827"/>
    </source>
</evidence>
<comment type="catalytic activity">
    <reaction evidence="10">
        <text>L-ornithine + NADPH + O2 = N(5)-hydroxy-L-ornithine + NADP(+) + H2O</text>
        <dbReference type="Rhea" id="RHEA:41508"/>
        <dbReference type="ChEBI" id="CHEBI:15377"/>
        <dbReference type="ChEBI" id="CHEBI:15379"/>
        <dbReference type="ChEBI" id="CHEBI:46911"/>
        <dbReference type="ChEBI" id="CHEBI:57783"/>
        <dbReference type="ChEBI" id="CHEBI:58349"/>
        <dbReference type="ChEBI" id="CHEBI:78275"/>
        <dbReference type="EC" id="1.14.13.196"/>
    </reaction>
</comment>
<sequence length="570" mass="64612">MAPSKEVIIIGAGVSGLGMAVQLKRFLGHTNFTIYEKSDNIGGTWWHNRYPACACDIPSHFYSYSFALNPDWTTTYPGRDELHRYFMSVCTFEDTQTGERFVKEAPVVVSAVGTLDRPYIPQLEGAESFQGNMFHSARWDDSVEVKNKNIVVLGNGASATQFVPELVKEAGPKGKVTQLVKSAHWWTKRDNPTYSNTFKLTMKYVPLAARMYRILLAWDLEKVFYSFLMTKDGARMRQKTRDATNSYIENDAPPQYREVLRPDYEPGCKRRVNTATYLEALHSPNMLLAKDRVTKIGPHHVETKSGAEYQADAIIFATGFTTQKWLHPIQVKGENGQDLHEVWDASGGAEAYKGTVVTGFPNFFILYGPNAATGQHSVIFHPECQINYTCRLLRQVLTDRNPAASIMVKPEAQRRDLSWVHEKLKKLVFNSGCQSWWMDPKTKKNTFIYPDPMFLYWLRTIFPRWSDFEVRRVETAQGSSFKVALSTLLAVGLGSVAVGCAKDVENSLKLVKELLQSVASVLQSKTPRQGLSHRTFSQFEGQPYTLEWKPNRVAAPRFLPYITLLNPTKD</sequence>
<comment type="similarity">
    <text evidence="4">Belongs to the FAD-binding monooxygenase family.</text>
</comment>
<comment type="catalytic activity">
    <reaction evidence="11">
        <text>L-ornithine + NADH + O2 = N(5)-hydroxy-L-ornithine + NAD(+) + H2O</text>
        <dbReference type="Rhea" id="RHEA:41512"/>
        <dbReference type="ChEBI" id="CHEBI:15377"/>
        <dbReference type="ChEBI" id="CHEBI:15379"/>
        <dbReference type="ChEBI" id="CHEBI:46911"/>
        <dbReference type="ChEBI" id="CHEBI:57540"/>
        <dbReference type="ChEBI" id="CHEBI:57945"/>
        <dbReference type="ChEBI" id="CHEBI:78275"/>
        <dbReference type="EC" id="1.14.13.196"/>
    </reaction>
</comment>
<evidence type="ECO:0000256" key="8">
    <source>
        <dbReference type="ARBA" id="ARBA00022857"/>
    </source>
</evidence>
<dbReference type="AlphaFoldDB" id="A0A428UGY3"/>
<comment type="similarity">
    <text evidence="3">Belongs to the lysine N(6)-hydroxylase/L-ornithine N(5)-oxygenase family.</text>
</comment>
<comment type="caution">
    <text evidence="12">The sequence shown here is derived from an EMBL/GenBank/DDBJ whole genome shotgun (WGS) entry which is preliminary data.</text>
</comment>
<accession>A0A428UGY3</accession>
<dbReference type="Pfam" id="PF13434">
    <property type="entry name" value="Lys_Orn_oxgnase"/>
    <property type="match status" value="1"/>
</dbReference>
<evidence type="ECO:0000256" key="10">
    <source>
        <dbReference type="ARBA" id="ARBA00047598"/>
    </source>
</evidence>
<keyword evidence="7" id="KW-0274">FAD</keyword>
<evidence type="ECO:0000256" key="4">
    <source>
        <dbReference type="ARBA" id="ARBA00010139"/>
    </source>
</evidence>
<keyword evidence="8" id="KW-0521">NADP</keyword>
<keyword evidence="9" id="KW-0560">Oxidoreductase</keyword>
<keyword evidence="13" id="KW-1185">Reference proteome</keyword>
<dbReference type="PANTHER" id="PTHR42877">
    <property type="entry name" value="L-ORNITHINE N(5)-MONOOXYGENASE-RELATED"/>
    <property type="match status" value="1"/>
</dbReference>
<comment type="pathway">
    <text evidence="2">Siderophore biosynthesis.</text>
</comment>
<dbReference type="SUPFAM" id="SSF51905">
    <property type="entry name" value="FAD/NAD(P)-binding domain"/>
    <property type="match status" value="2"/>
</dbReference>
<dbReference type="PANTHER" id="PTHR42877:SF5">
    <property type="entry name" value="L-ORNITHINE N(5)-MONOOXYGENASE-RELATED"/>
    <property type="match status" value="1"/>
</dbReference>
<dbReference type="EC" id="1.14.13.196" evidence="5"/>
<dbReference type="InterPro" id="IPR051209">
    <property type="entry name" value="FAD-bind_Monooxygenase_sf"/>
</dbReference>
<dbReference type="Pfam" id="PF13450">
    <property type="entry name" value="NAD_binding_8"/>
    <property type="match status" value="1"/>
</dbReference>
<evidence type="ECO:0000256" key="11">
    <source>
        <dbReference type="ARBA" id="ARBA00049248"/>
    </source>
</evidence>
<organism evidence="12 13">
    <name type="scientific">Fusarium ambrosium</name>
    <dbReference type="NCBI Taxonomy" id="131363"/>
    <lineage>
        <taxon>Eukaryota</taxon>
        <taxon>Fungi</taxon>
        <taxon>Dikarya</taxon>
        <taxon>Ascomycota</taxon>
        <taxon>Pezizomycotina</taxon>
        <taxon>Sordariomycetes</taxon>
        <taxon>Hypocreomycetidae</taxon>
        <taxon>Hypocreales</taxon>
        <taxon>Nectriaceae</taxon>
        <taxon>Fusarium</taxon>
        <taxon>Fusarium solani species complex</taxon>
    </lineage>
</organism>
<dbReference type="InterPro" id="IPR036188">
    <property type="entry name" value="FAD/NAD-bd_sf"/>
</dbReference>
<keyword evidence="6" id="KW-0285">Flavoprotein</keyword>